<evidence type="ECO:0000313" key="4">
    <source>
        <dbReference type="Proteomes" id="UP000045545"/>
    </source>
</evidence>
<dbReference type="PANTHER" id="PTHR11941">
    <property type="entry name" value="ENOYL-COA HYDRATASE-RELATED"/>
    <property type="match status" value="1"/>
</dbReference>
<dbReference type="OrthoDB" id="9787660at2"/>
<accession>A0A0E4C846</accession>
<dbReference type="Pfam" id="PF00378">
    <property type="entry name" value="ECH_1"/>
    <property type="match status" value="1"/>
</dbReference>
<dbReference type="Proteomes" id="UP000045545">
    <property type="component" value="Unassembled WGS sequence"/>
</dbReference>
<dbReference type="STRING" id="690567.825"/>
<dbReference type="Gene3D" id="1.10.12.10">
    <property type="entry name" value="Lyase 2-enoyl-coa Hydratase, Chain A, domain 2"/>
    <property type="match status" value="1"/>
</dbReference>
<dbReference type="RefSeq" id="WP_046496142.1">
    <property type="nucleotide sequence ID" value="NZ_CGIH01000012.1"/>
</dbReference>
<dbReference type="AlphaFoldDB" id="A0A0E4C846"/>
<evidence type="ECO:0000256" key="2">
    <source>
        <dbReference type="ARBA" id="ARBA00023239"/>
    </source>
</evidence>
<keyword evidence="2" id="KW-0456">Lyase</keyword>
<organism evidence="3 4">
    <name type="scientific">Syntrophomonas zehnderi OL-4</name>
    <dbReference type="NCBI Taxonomy" id="690567"/>
    <lineage>
        <taxon>Bacteria</taxon>
        <taxon>Bacillati</taxon>
        <taxon>Bacillota</taxon>
        <taxon>Clostridia</taxon>
        <taxon>Eubacteriales</taxon>
        <taxon>Syntrophomonadaceae</taxon>
        <taxon>Syntrophomonas</taxon>
    </lineage>
</organism>
<evidence type="ECO:0000313" key="3">
    <source>
        <dbReference type="EMBL" id="CFX23553.1"/>
    </source>
</evidence>
<dbReference type="SUPFAM" id="SSF52096">
    <property type="entry name" value="ClpP/crotonase"/>
    <property type="match status" value="1"/>
</dbReference>
<protein>
    <submittedName>
        <fullName evidence="3">Crotonase superfamily</fullName>
    </submittedName>
</protein>
<name>A0A0E4C846_9FIRM</name>
<dbReference type="GO" id="GO:0006635">
    <property type="term" value="P:fatty acid beta-oxidation"/>
    <property type="evidence" value="ECO:0007669"/>
    <property type="project" value="TreeGrafter"/>
</dbReference>
<dbReference type="InterPro" id="IPR029045">
    <property type="entry name" value="ClpP/crotonase-like_dom_sf"/>
</dbReference>
<sequence>MAKDLILFSKSDGIATISINRPEVYNALNGAAFRELADISNECFLDESIRAVVLTAVGDRAFCMGGGIDPTDSIENVQTSFSINTVSLMRFVSDIRRMPKPVIASINGICAGVGISLAAACDIRICHSQVVFKQAYTSLGINQDGGWTQLMPLLIGLSRASEMVFLDEVITAEKALQWGLVNKVVASEALAETTLKYAQQMARGATQAFANSKALLNKSVLPYLETLMEEERQSLLKVSLTEDFREGVQVALRQKSVPEFKGR</sequence>
<dbReference type="CDD" id="cd06558">
    <property type="entry name" value="crotonase-like"/>
    <property type="match status" value="1"/>
</dbReference>
<dbReference type="PANTHER" id="PTHR11941:SF133">
    <property type="entry name" value="1,2-EPOXYPHENYLACETYL-COA ISOMERASE"/>
    <property type="match status" value="1"/>
</dbReference>
<reference evidence="3 4" key="1">
    <citation type="submission" date="2015-03" db="EMBL/GenBank/DDBJ databases">
        <authorList>
            <person name="Murphy D."/>
        </authorList>
    </citation>
    <scope>NUCLEOTIDE SEQUENCE [LARGE SCALE GENOMIC DNA]</scope>
    <source>
        <strain evidence="3 4">OL-4</strain>
    </source>
</reference>
<evidence type="ECO:0000256" key="1">
    <source>
        <dbReference type="ARBA" id="ARBA00005254"/>
    </source>
</evidence>
<dbReference type="GO" id="GO:0016829">
    <property type="term" value="F:lyase activity"/>
    <property type="evidence" value="ECO:0007669"/>
    <property type="project" value="UniProtKB-KW"/>
</dbReference>
<dbReference type="InterPro" id="IPR014748">
    <property type="entry name" value="Enoyl-CoA_hydra_C"/>
</dbReference>
<dbReference type="InterPro" id="IPR001753">
    <property type="entry name" value="Enoyl-CoA_hydra/iso"/>
</dbReference>
<proteinExistence type="inferred from homology"/>
<gene>
    <name evidence="3" type="ORF">825</name>
</gene>
<comment type="similarity">
    <text evidence="1">Belongs to the enoyl-CoA hydratase/isomerase family.</text>
</comment>
<dbReference type="Gene3D" id="3.90.226.10">
    <property type="entry name" value="2-enoyl-CoA Hydratase, Chain A, domain 1"/>
    <property type="match status" value="1"/>
</dbReference>
<dbReference type="EMBL" id="CGIH01000012">
    <property type="protein sequence ID" value="CFX23553.1"/>
    <property type="molecule type" value="Genomic_DNA"/>
</dbReference>
<keyword evidence="4" id="KW-1185">Reference proteome</keyword>